<accession>A0A0F9H5Q9</accession>
<name>A0A0F9H5Q9_9ZZZZ</name>
<comment type="caution">
    <text evidence="1">The sequence shown here is derived from an EMBL/GenBank/DDBJ whole genome shotgun (WGS) entry which is preliminary data.</text>
</comment>
<reference evidence="1" key="1">
    <citation type="journal article" date="2015" name="Nature">
        <title>Complex archaea that bridge the gap between prokaryotes and eukaryotes.</title>
        <authorList>
            <person name="Spang A."/>
            <person name="Saw J.H."/>
            <person name="Jorgensen S.L."/>
            <person name="Zaremba-Niedzwiedzka K."/>
            <person name="Martijn J."/>
            <person name="Lind A.E."/>
            <person name="van Eijk R."/>
            <person name="Schleper C."/>
            <person name="Guy L."/>
            <person name="Ettema T.J."/>
        </authorList>
    </citation>
    <scope>NUCLEOTIDE SEQUENCE</scope>
</reference>
<sequence>MNKQAERASQHKCGCRIDRGWGDAEWINYCPLHKAAEELLAALHEVAYQLGVGISDYDGGEPRFMDKVGTAIVAAEGRDVD</sequence>
<dbReference type="AlphaFoldDB" id="A0A0F9H5Q9"/>
<proteinExistence type="predicted"/>
<gene>
    <name evidence="1" type="ORF">LCGC14_1826060</name>
</gene>
<protein>
    <submittedName>
        <fullName evidence="1">Uncharacterized protein</fullName>
    </submittedName>
</protein>
<organism evidence="1">
    <name type="scientific">marine sediment metagenome</name>
    <dbReference type="NCBI Taxonomy" id="412755"/>
    <lineage>
        <taxon>unclassified sequences</taxon>
        <taxon>metagenomes</taxon>
        <taxon>ecological metagenomes</taxon>
    </lineage>
</organism>
<evidence type="ECO:0000313" key="1">
    <source>
        <dbReference type="EMBL" id="KKL98281.1"/>
    </source>
</evidence>
<dbReference type="EMBL" id="LAZR01017960">
    <property type="protein sequence ID" value="KKL98281.1"/>
    <property type="molecule type" value="Genomic_DNA"/>
</dbReference>